<organism evidence="1 2">
    <name type="scientific">Trichoderma arundinaceum</name>
    <dbReference type="NCBI Taxonomy" id="490622"/>
    <lineage>
        <taxon>Eukaryota</taxon>
        <taxon>Fungi</taxon>
        <taxon>Dikarya</taxon>
        <taxon>Ascomycota</taxon>
        <taxon>Pezizomycotina</taxon>
        <taxon>Sordariomycetes</taxon>
        <taxon>Hypocreomycetidae</taxon>
        <taxon>Hypocreales</taxon>
        <taxon>Hypocreaceae</taxon>
        <taxon>Trichoderma</taxon>
    </lineage>
</organism>
<evidence type="ECO:0000313" key="1">
    <source>
        <dbReference type="EMBL" id="RFU80438.1"/>
    </source>
</evidence>
<reference evidence="1 2" key="1">
    <citation type="journal article" date="2018" name="PLoS Pathog.">
        <title>Evolution of structural diversity of trichothecenes, a family of toxins produced by plant pathogenic and entomopathogenic fungi.</title>
        <authorList>
            <person name="Proctor R.H."/>
            <person name="McCormick S.P."/>
            <person name="Kim H.S."/>
            <person name="Cardoza R.E."/>
            <person name="Stanley A.M."/>
            <person name="Lindo L."/>
            <person name="Kelly A."/>
            <person name="Brown D.W."/>
            <person name="Lee T."/>
            <person name="Vaughan M.M."/>
            <person name="Alexander N.J."/>
            <person name="Busman M."/>
            <person name="Gutierrez S."/>
        </authorList>
    </citation>
    <scope>NUCLEOTIDE SEQUENCE [LARGE SCALE GENOMIC DNA]</scope>
    <source>
        <strain evidence="1 2">IBT 40837</strain>
    </source>
</reference>
<dbReference type="Proteomes" id="UP000266272">
    <property type="component" value="Unassembled WGS sequence"/>
</dbReference>
<name>A0A395NWK0_TRIAR</name>
<protein>
    <submittedName>
        <fullName evidence="1">Uncharacterized protein</fullName>
    </submittedName>
</protein>
<dbReference type="EMBL" id="PXOA01000109">
    <property type="protein sequence ID" value="RFU80438.1"/>
    <property type="molecule type" value="Genomic_DNA"/>
</dbReference>
<accession>A0A395NWK0</accession>
<dbReference type="AlphaFoldDB" id="A0A395NWK0"/>
<keyword evidence="2" id="KW-1185">Reference proteome</keyword>
<sequence>MPRPGGSCIGNFLASLPPVHVPSKFLCSRDRLPTGGRVYRPACGGCAPFSKHPKPFVGILMEEDGLLGLRDWGSRLTSRDEALLALVYPVALLRDGGGSVSQQASIYWLRGILGRRLAGIAALV</sequence>
<gene>
    <name evidence="1" type="ORF">TARUN_1762</name>
</gene>
<proteinExistence type="predicted"/>
<evidence type="ECO:0000313" key="2">
    <source>
        <dbReference type="Proteomes" id="UP000266272"/>
    </source>
</evidence>
<comment type="caution">
    <text evidence="1">The sequence shown here is derived from an EMBL/GenBank/DDBJ whole genome shotgun (WGS) entry which is preliminary data.</text>
</comment>